<proteinExistence type="inferred from homology"/>
<keyword evidence="3 4" id="KW-0408">Iron</keyword>
<keyword evidence="7" id="KW-1185">Reference proteome</keyword>
<evidence type="ECO:0000256" key="3">
    <source>
        <dbReference type="ARBA" id="ARBA00023004"/>
    </source>
</evidence>
<evidence type="ECO:0000259" key="5">
    <source>
        <dbReference type="PROSITE" id="PS51471"/>
    </source>
</evidence>
<organism evidence="6 7">
    <name type="scientific">Olea europaea subsp. europaea</name>
    <dbReference type="NCBI Taxonomy" id="158383"/>
    <lineage>
        <taxon>Eukaryota</taxon>
        <taxon>Viridiplantae</taxon>
        <taxon>Streptophyta</taxon>
        <taxon>Embryophyta</taxon>
        <taxon>Tracheophyta</taxon>
        <taxon>Spermatophyta</taxon>
        <taxon>Magnoliopsida</taxon>
        <taxon>eudicotyledons</taxon>
        <taxon>Gunneridae</taxon>
        <taxon>Pentapetalae</taxon>
        <taxon>asterids</taxon>
        <taxon>lamiids</taxon>
        <taxon>Lamiales</taxon>
        <taxon>Oleaceae</taxon>
        <taxon>Oleeae</taxon>
        <taxon>Olea</taxon>
    </lineage>
</organism>
<dbReference type="InterPro" id="IPR044861">
    <property type="entry name" value="IPNS-like_FE2OG_OXY"/>
</dbReference>
<dbReference type="InterPro" id="IPR005123">
    <property type="entry name" value="Oxoglu/Fe-dep_dioxygenase_dom"/>
</dbReference>
<dbReference type="InterPro" id="IPR050295">
    <property type="entry name" value="Plant_2OG-oxidoreductases"/>
</dbReference>
<dbReference type="GO" id="GO:0046872">
    <property type="term" value="F:metal ion binding"/>
    <property type="evidence" value="ECO:0007669"/>
    <property type="project" value="UniProtKB-KW"/>
</dbReference>
<accession>A0A8S0RJK3</accession>
<dbReference type="Gene3D" id="2.60.120.330">
    <property type="entry name" value="B-lactam Antibiotic, Isopenicillin N Synthase, Chain"/>
    <property type="match status" value="1"/>
</dbReference>
<name>A0A8S0RJK3_OLEEU</name>
<dbReference type="PROSITE" id="PS51471">
    <property type="entry name" value="FE2OG_OXY"/>
    <property type="match status" value="1"/>
</dbReference>
<comment type="similarity">
    <text evidence="1 4">Belongs to the iron/ascorbate-dependent oxidoreductase family.</text>
</comment>
<dbReference type="InterPro" id="IPR027443">
    <property type="entry name" value="IPNS-like_sf"/>
</dbReference>
<dbReference type="InterPro" id="IPR026992">
    <property type="entry name" value="DIOX_N"/>
</dbReference>
<dbReference type="Pfam" id="PF03171">
    <property type="entry name" value="2OG-FeII_Oxy"/>
    <property type="match status" value="1"/>
</dbReference>
<dbReference type="SUPFAM" id="SSF51197">
    <property type="entry name" value="Clavaminate synthase-like"/>
    <property type="match status" value="1"/>
</dbReference>
<feature type="domain" description="Fe2OG dioxygenase" evidence="5">
    <location>
        <begin position="201"/>
        <end position="301"/>
    </location>
</feature>
<evidence type="ECO:0000256" key="4">
    <source>
        <dbReference type="RuleBase" id="RU003682"/>
    </source>
</evidence>
<evidence type="ECO:0000313" key="7">
    <source>
        <dbReference type="Proteomes" id="UP000594638"/>
    </source>
</evidence>
<dbReference type="EMBL" id="CACTIH010003632">
    <property type="protein sequence ID" value="CAA2979677.1"/>
    <property type="molecule type" value="Genomic_DNA"/>
</dbReference>
<dbReference type="OrthoDB" id="288590at2759"/>
<evidence type="ECO:0000256" key="1">
    <source>
        <dbReference type="ARBA" id="ARBA00008056"/>
    </source>
</evidence>
<dbReference type="GO" id="GO:0002238">
    <property type="term" value="P:response to molecule of fungal origin"/>
    <property type="evidence" value="ECO:0007669"/>
    <property type="project" value="UniProtKB-ARBA"/>
</dbReference>
<dbReference type="AlphaFoldDB" id="A0A8S0RJK3"/>
<comment type="caution">
    <text evidence="6">The sequence shown here is derived from an EMBL/GenBank/DDBJ whole genome shotgun (WGS) entry which is preliminary data.</text>
</comment>
<evidence type="ECO:0000256" key="2">
    <source>
        <dbReference type="ARBA" id="ARBA00022723"/>
    </source>
</evidence>
<gene>
    <name evidence="6" type="ORF">OLEA9_A104518</name>
</gene>
<keyword evidence="2 4" id="KW-0479">Metal-binding</keyword>
<dbReference type="PANTHER" id="PTHR47991">
    <property type="entry name" value="OXOGLUTARATE/IRON-DEPENDENT DIOXYGENASE"/>
    <property type="match status" value="1"/>
</dbReference>
<dbReference type="Pfam" id="PF14226">
    <property type="entry name" value="DIOX_N"/>
    <property type="match status" value="1"/>
</dbReference>
<reference evidence="6 7" key="1">
    <citation type="submission" date="2019-12" db="EMBL/GenBank/DDBJ databases">
        <authorList>
            <person name="Alioto T."/>
            <person name="Alioto T."/>
            <person name="Gomez Garrido J."/>
        </authorList>
    </citation>
    <scope>NUCLEOTIDE SEQUENCE [LARGE SCALE GENOMIC DNA]</scope>
</reference>
<sequence>MASHLPQPSVEPSNINSCVKILAESADLKSVPSKFSFIHDPTCSNSDSIPIIDFSLLISSNPDQRSKVIQELGKACNEWGFFVLVNHGIPETLVKAIVDRCTEFFDLPEEKRKYETSSGPVKHSTGSILNSSKEGIFQWRDFIHTVVHPEYHFPDKPQNLREILYEYAENSRSVSKKLLQLLSTTMGLEEGFIDETRNLNSSFQIFAANCYPPCPQPDKTIGTLPHTDPRLLTFLIHNGVAGLQIEHNGKWFSTNSPQNSILVNVADQLEIFSNGKYKSVKHRAVVNEQTTRLSIVLFNGPASDAIVSPASKLIQRDGRPLYRPMKCIEYMKIRQKDRVVGYSSLDCVKILDN</sequence>
<dbReference type="GO" id="GO:0016706">
    <property type="term" value="F:2-oxoglutarate-dependent dioxygenase activity"/>
    <property type="evidence" value="ECO:0007669"/>
    <property type="project" value="UniProtKB-ARBA"/>
</dbReference>
<dbReference type="Proteomes" id="UP000594638">
    <property type="component" value="Unassembled WGS sequence"/>
</dbReference>
<protein>
    <submittedName>
        <fullName evidence="6">Iron ascorbate family oxidoreductase</fullName>
    </submittedName>
</protein>
<evidence type="ECO:0000313" key="6">
    <source>
        <dbReference type="EMBL" id="CAA2979677.1"/>
    </source>
</evidence>
<dbReference type="GO" id="GO:0009805">
    <property type="term" value="P:coumarin biosynthetic process"/>
    <property type="evidence" value="ECO:0007669"/>
    <property type="project" value="UniProtKB-ARBA"/>
</dbReference>
<keyword evidence="4" id="KW-0560">Oxidoreductase</keyword>
<dbReference type="Gramene" id="OE9A104518T1">
    <property type="protein sequence ID" value="OE9A104518C1"/>
    <property type="gene ID" value="OE9A104518"/>
</dbReference>